<evidence type="ECO:0000256" key="4">
    <source>
        <dbReference type="ARBA" id="ARBA00023002"/>
    </source>
</evidence>
<dbReference type="GO" id="GO:0046872">
    <property type="term" value="F:metal ion binding"/>
    <property type="evidence" value="ECO:0007669"/>
    <property type="project" value="UniProtKB-KW"/>
</dbReference>
<evidence type="ECO:0000313" key="6">
    <source>
        <dbReference type="EMBL" id="KAL2325245.1"/>
    </source>
</evidence>
<reference evidence="6 7" key="1">
    <citation type="submission" date="2024-08" db="EMBL/GenBank/DDBJ databases">
        <title>Insights into the chromosomal genome structure of Flemingia macrophylla.</title>
        <authorList>
            <person name="Ding Y."/>
            <person name="Zhao Y."/>
            <person name="Bi W."/>
            <person name="Wu M."/>
            <person name="Zhao G."/>
            <person name="Gong Y."/>
            <person name="Li W."/>
            <person name="Zhang P."/>
        </authorList>
    </citation>
    <scope>NUCLEOTIDE SEQUENCE [LARGE SCALE GENOMIC DNA]</scope>
    <source>
        <strain evidence="6">DYQJB</strain>
        <tissue evidence="6">Leaf</tissue>
    </source>
</reference>
<keyword evidence="5" id="KW-0408">Iron</keyword>
<keyword evidence="2" id="KW-0611">Plant defense</keyword>
<comment type="caution">
    <text evidence="6">The sequence shown here is derived from an EMBL/GenBank/DDBJ whole genome shotgun (WGS) entry which is preliminary data.</text>
</comment>
<keyword evidence="7" id="KW-1185">Reference proteome</keyword>
<gene>
    <name evidence="6" type="ORF">Fmac_024303</name>
</gene>
<dbReference type="InterPro" id="IPR010255">
    <property type="entry name" value="Haem_peroxidase_sf"/>
</dbReference>
<keyword evidence="1" id="KW-0479">Metal-binding</keyword>
<accession>A0ABD1LNZ2</accession>
<evidence type="ECO:0000256" key="3">
    <source>
        <dbReference type="ARBA" id="ARBA00022964"/>
    </source>
</evidence>
<keyword evidence="3" id="KW-0223">Dioxygenase</keyword>
<name>A0ABD1LNZ2_9FABA</name>
<dbReference type="Gene3D" id="1.10.640.10">
    <property type="entry name" value="Haem peroxidase domain superfamily, animal type"/>
    <property type="match status" value="2"/>
</dbReference>
<dbReference type="GO" id="GO:0051213">
    <property type="term" value="F:dioxygenase activity"/>
    <property type="evidence" value="ECO:0007669"/>
    <property type="project" value="UniProtKB-KW"/>
</dbReference>
<dbReference type="PANTHER" id="PTHR11903">
    <property type="entry name" value="PROSTAGLANDIN G/H SYNTHASE"/>
    <property type="match status" value="1"/>
</dbReference>
<dbReference type="InterPro" id="IPR019791">
    <property type="entry name" value="Haem_peroxidase_animal"/>
</dbReference>
<proteinExistence type="predicted"/>
<dbReference type="InterPro" id="IPR050783">
    <property type="entry name" value="Oxylipin_biosynth_metab"/>
</dbReference>
<dbReference type="Proteomes" id="UP001603857">
    <property type="component" value="Unassembled WGS sequence"/>
</dbReference>
<dbReference type="GO" id="GO:0006631">
    <property type="term" value="P:fatty acid metabolic process"/>
    <property type="evidence" value="ECO:0007669"/>
    <property type="project" value="UniProtKB-ARBA"/>
</dbReference>
<dbReference type="EMBL" id="JBGMDY010000008">
    <property type="protein sequence ID" value="KAL2325245.1"/>
    <property type="molecule type" value="Genomic_DNA"/>
</dbReference>
<sequence>MEVGRATQEFTCLAVSASPITCRRAYTSITPREEVSTAEILIKLLFGTWHRMPVIFGLFYLAIRQHPHQQYNLINVGIHSVNVRNNSQDYPYRKHNGSYNDPFEGAGGYKTFFEEMCYLRCRMIRDASVVYGRLKERQDRVRTYQDGKLKIAESGLLPRDDDGIAIPGDVRNSWVGVSTLQALFIKEYNAVCDAIKPALFHA</sequence>
<evidence type="ECO:0000256" key="1">
    <source>
        <dbReference type="ARBA" id="ARBA00022723"/>
    </source>
</evidence>
<dbReference type="GO" id="GO:0006952">
    <property type="term" value="P:defense response"/>
    <property type="evidence" value="ECO:0007669"/>
    <property type="project" value="UniProtKB-KW"/>
</dbReference>
<dbReference type="AlphaFoldDB" id="A0ABD1LNZ2"/>
<dbReference type="SUPFAM" id="SSF48113">
    <property type="entry name" value="Heme-dependent peroxidases"/>
    <property type="match status" value="1"/>
</dbReference>
<organism evidence="6 7">
    <name type="scientific">Flemingia macrophylla</name>
    <dbReference type="NCBI Taxonomy" id="520843"/>
    <lineage>
        <taxon>Eukaryota</taxon>
        <taxon>Viridiplantae</taxon>
        <taxon>Streptophyta</taxon>
        <taxon>Embryophyta</taxon>
        <taxon>Tracheophyta</taxon>
        <taxon>Spermatophyta</taxon>
        <taxon>Magnoliopsida</taxon>
        <taxon>eudicotyledons</taxon>
        <taxon>Gunneridae</taxon>
        <taxon>Pentapetalae</taxon>
        <taxon>rosids</taxon>
        <taxon>fabids</taxon>
        <taxon>Fabales</taxon>
        <taxon>Fabaceae</taxon>
        <taxon>Papilionoideae</taxon>
        <taxon>50 kb inversion clade</taxon>
        <taxon>NPAAA clade</taxon>
        <taxon>indigoferoid/millettioid clade</taxon>
        <taxon>Phaseoleae</taxon>
        <taxon>Flemingia</taxon>
    </lineage>
</organism>
<dbReference type="InterPro" id="IPR037120">
    <property type="entry name" value="Haem_peroxidase_sf_animal"/>
</dbReference>
<dbReference type="PANTHER" id="PTHR11903:SF11">
    <property type="entry name" value="ALPHA-DIOXYGENASE 1"/>
    <property type="match status" value="1"/>
</dbReference>
<evidence type="ECO:0000256" key="2">
    <source>
        <dbReference type="ARBA" id="ARBA00022821"/>
    </source>
</evidence>
<dbReference type="Pfam" id="PF03098">
    <property type="entry name" value="An_peroxidase"/>
    <property type="match status" value="1"/>
</dbReference>
<evidence type="ECO:0000313" key="7">
    <source>
        <dbReference type="Proteomes" id="UP001603857"/>
    </source>
</evidence>
<evidence type="ECO:0000256" key="5">
    <source>
        <dbReference type="ARBA" id="ARBA00023004"/>
    </source>
</evidence>
<keyword evidence="4" id="KW-0560">Oxidoreductase</keyword>
<protein>
    <submittedName>
        <fullName evidence="6">Uncharacterized protein</fullName>
    </submittedName>
</protein>